<dbReference type="SUPFAM" id="SSF47413">
    <property type="entry name" value="lambda repressor-like DNA-binding domains"/>
    <property type="match status" value="1"/>
</dbReference>
<dbReference type="Gene3D" id="1.10.260.40">
    <property type="entry name" value="lambda repressor-like DNA-binding domains"/>
    <property type="match status" value="1"/>
</dbReference>
<comment type="caution">
    <text evidence="3">The sequence shown here is derived from an EMBL/GenBank/DDBJ whole genome shotgun (WGS) entry which is preliminary data.</text>
</comment>
<proteinExistence type="inferred from homology"/>
<dbReference type="EMBL" id="QZCW01000002">
    <property type="protein sequence ID" value="MCW5321968.1"/>
    <property type="molecule type" value="Genomic_DNA"/>
</dbReference>
<evidence type="ECO:0000313" key="3">
    <source>
        <dbReference type="EMBL" id="MCW5321968.1"/>
    </source>
</evidence>
<gene>
    <name evidence="3" type="ORF">D5039_12670</name>
</gene>
<keyword evidence="4" id="KW-1185">Reference proteome</keyword>
<dbReference type="Pfam" id="PF06114">
    <property type="entry name" value="Peptidase_M78"/>
    <property type="match status" value="1"/>
</dbReference>
<dbReference type="PANTHER" id="PTHR43236">
    <property type="entry name" value="ANTITOXIN HIGA1"/>
    <property type="match status" value="1"/>
</dbReference>
<protein>
    <submittedName>
        <fullName evidence="3">ImmA/IrrE family metallo-endopeptidase</fullName>
    </submittedName>
</protein>
<reference evidence="4" key="1">
    <citation type="submission" date="2023-07" db="EMBL/GenBank/DDBJ databases">
        <title>Verminephrobacter genomes.</title>
        <authorList>
            <person name="Lund M.B."/>
        </authorList>
    </citation>
    <scope>NUCLEOTIDE SEQUENCE [LARGE SCALE GENOMIC DNA]</scope>
    <source>
        <strain evidence="4">AtM5-05</strain>
    </source>
</reference>
<dbReference type="PROSITE" id="PS50943">
    <property type="entry name" value="HTH_CROC1"/>
    <property type="match status" value="1"/>
</dbReference>
<dbReference type="Proteomes" id="UP001208935">
    <property type="component" value="Unassembled WGS sequence"/>
</dbReference>
<evidence type="ECO:0000313" key="4">
    <source>
        <dbReference type="Proteomes" id="UP001208935"/>
    </source>
</evidence>
<dbReference type="Gene3D" id="1.10.10.2910">
    <property type="match status" value="1"/>
</dbReference>
<dbReference type="InterPro" id="IPR052345">
    <property type="entry name" value="Rad_response_metalloprotease"/>
</dbReference>
<evidence type="ECO:0000256" key="1">
    <source>
        <dbReference type="ARBA" id="ARBA00007227"/>
    </source>
</evidence>
<dbReference type="CDD" id="cd00093">
    <property type="entry name" value="HTH_XRE"/>
    <property type="match status" value="1"/>
</dbReference>
<sequence>MPLTRDELGRRIRCARESCALTQEQLGNAVDLPRIAIGQVEAGSRSVSSIELDRIAHAVGRDIRAFFADAFVEQDALAALFRAESQPAGQADLLSALQVSLALGREMRNLERLLGIDRAQLRCARYELPAARSVWEAIEQGQRIAADERQRLGLGLSPIGDLVALLESRGVRTGLVPLPGSISGLMLSDEKIGTFVVINREHPPLRRRFSLAHEYAHVLIDRDRSGVISRPENRSDLREVRANAFAAAFLMPAQGVVQFVQALGKGRASRARMDVFDEVGAVQGEQRAAPGSQDIQIHDLALVAHHFGVSRSAALYRLKNLRIVDERASERLRSQEDSGAGKAVANFLAADDPEEEREMRDEFRSRFLSLALETYRREEITLGKFSELAAMVGMDRQEVRRVLSLAGLEPS</sequence>
<dbReference type="SMART" id="SM00530">
    <property type="entry name" value="HTH_XRE"/>
    <property type="match status" value="1"/>
</dbReference>
<dbReference type="RefSeq" id="WP_265282425.1">
    <property type="nucleotide sequence ID" value="NZ_QZCW01000002.1"/>
</dbReference>
<comment type="similarity">
    <text evidence="1">Belongs to the short-chain fatty acyl-CoA assimilation regulator (ScfR) family.</text>
</comment>
<feature type="domain" description="HTH cro/C1-type" evidence="2">
    <location>
        <begin position="12"/>
        <end position="66"/>
    </location>
</feature>
<dbReference type="PANTHER" id="PTHR43236:SF2">
    <property type="entry name" value="BLL0069 PROTEIN"/>
    <property type="match status" value="1"/>
</dbReference>
<evidence type="ECO:0000259" key="2">
    <source>
        <dbReference type="PROSITE" id="PS50943"/>
    </source>
</evidence>
<dbReference type="InterPro" id="IPR010359">
    <property type="entry name" value="IrrE_HExxH"/>
</dbReference>
<organism evidence="3 4">
    <name type="scientific">Verminephrobacter aporrectodeae subsp. tuberculatae</name>
    <dbReference type="NCBI Taxonomy" id="1110392"/>
    <lineage>
        <taxon>Bacteria</taxon>
        <taxon>Pseudomonadati</taxon>
        <taxon>Pseudomonadota</taxon>
        <taxon>Betaproteobacteria</taxon>
        <taxon>Burkholderiales</taxon>
        <taxon>Comamonadaceae</taxon>
        <taxon>Verminephrobacter</taxon>
    </lineage>
</organism>
<dbReference type="InterPro" id="IPR001387">
    <property type="entry name" value="Cro/C1-type_HTH"/>
</dbReference>
<accession>A0ABT3KUH4</accession>
<dbReference type="InterPro" id="IPR010982">
    <property type="entry name" value="Lambda_DNA-bd_dom_sf"/>
</dbReference>
<name>A0ABT3KUH4_9BURK</name>